<evidence type="ECO:0000259" key="2">
    <source>
        <dbReference type="Pfam" id="PF10106"/>
    </source>
</evidence>
<proteinExistence type="predicted"/>
<dbReference type="AlphaFoldDB" id="A0A1Q9R5P9"/>
<dbReference type="NCBIfam" id="TIGR01646">
    <property type="entry name" value="vgr_GE"/>
    <property type="match status" value="1"/>
</dbReference>
<accession>A0A1Q9R5P9</accession>
<gene>
    <name evidence="4" type="ORF">PSEMO_23840</name>
</gene>
<dbReference type="InterPro" id="IPR018769">
    <property type="entry name" value="VgrG2_DUF2345"/>
</dbReference>
<reference evidence="4 5" key="1">
    <citation type="submission" date="2016-10" db="EMBL/GenBank/DDBJ databases">
        <title>Genome Sequence of Pseudomonas putida GM4FR.</title>
        <authorList>
            <person name="Poehlein A."/>
            <person name="Wemheuer F."/>
            <person name="Hollensteiner J."/>
            <person name="Wemheuer B."/>
        </authorList>
    </citation>
    <scope>NUCLEOTIDE SEQUENCE [LARGE SCALE GENOMIC DNA]</scope>
    <source>
        <strain evidence="4 5">GM4FR</strain>
    </source>
</reference>
<evidence type="ECO:0008006" key="6">
    <source>
        <dbReference type="Google" id="ProtNLM"/>
    </source>
</evidence>
<dbReference type="RefSeq" id="WP_075803313.1">
    <property type="nucleotide sequence ID" value="NZ_MKZO01000020.1"/>
</dbReference>
<dbReference type="SUPFAM" id="SSF69279">
    <property type="entry name" value="Phage tail proteins"/>
    <property type="match status" value="2"/>
</dbReference>
<feature type="domain" description="DUF2345" evidence="2">
    <location>
        <begin position="638"/>
        <end position="777"/>
    </location>
</feature>
<sequence>MEQIVSRYPSPVTRNPYQLNVNDLDAPLDVLSFDGEEHLSQPFCYTIRFTCAEPRYVPGTIYHGPDPQAPKALDLDKDQLLKRFARFAIYGEARQKYPWEEKPPKHEPLRELFGFITSFQRTGGSLEEGHYQITLEPRLALLGQGKQYRLYRNQSVPEIVKQILIQRHRWYPHQIDFLLDREYPKREQVMQFGESDLAFVQRLLAEVGIWYRIGFDSRHLTDVMHCADVPLRKGLEIQLPYLPGKGMNSSGQDSLWNLATHHQVVEKDVYFRSYDPRQAAHGLYDQTEIPGTTETAHGERYEYAMPYTELGVKGSQLPGPATGTGHFYARLTHQRNQNLRTRLTGVSSSQILMPAHLLMPEGDIPQDFAKKVLIHSVATKGGRRIGFTATFTGIPFDEFVGFRPALQPKPVIAGTIPARISSSTEYDRYGHLNQEGRYRVRFHFDRDERERGFESAWLRLARPYAGEKYGLHLPLIAGTEVAIAFEQGDPDRPYIAHALHDSKHPDHVNDDNYQRNVLRTPANNKLRMGDREGEEHVKLSTEFAGKSQLNLGHLVDNQRQKRGEGYELRTDHWGALRAGKGVFISADAQPKAQGDVLAMDPAVEQLDKAERQVNDWRKVSAEHHSLQPGIADLEQLKTSATALQDPAILLSAPKGIAAVTPASLLLQSGESAYVQTQGELNLASAQRLFAQAEHSISLLARQEGMRLVSGKGPLEIESHGDLLKLIAQRDIDVQSVQGHVQIIAKNGITLGCGGASIRLTPEGEVLIQSTGLLELKGVHRLRPAAGESFELPILPTSELPGAVCEECAKAARNRLRTFVNREGDA</sequence>
<dbReference type="Pfam" id="PF13296">
    <property type="entry name" value="T6SS_Vgr"/>
    <property type="match status" value="1"/>
</dbReference>
<dbReference type="Pfam" id="PF10106">
    <property type="entry name" value="DUF2345"/>
    <property type="match status" value="1"/>
</dbReference>
<feature type="domain" description="Gp5/Type VI secretion system Vgr protein OB-fold" evidence="1">
    <location>
        <begin position="434"/>
        <end position="499"/>
    </location>
</feature>
<dbReference type="Gene3D" id="2.40.50.230">
    <property type="entry name" value="Gp5 N-terminal domain"/>
    <property type="match status" value="1"/>
</dbReference>
<dbReference type="InterPro" id="IPR037026">
    <property type="entry name" value="Vgr_OB-fold_dom_sf"/>
</dbReference>
<dbReference type="Proteomes" id="UP000186736">
    <property type="component" value="Unassembled WGS sequence"/>
</dbReference>
<dbReference type="InterPro" id="IPR006531">
    <property type="entry name" value="Gp5/Vgr_OB"/>
</dbReference>
<comment type="caution">
    <text evidence="4">The sequence shown here is derived from an EMBL/GenBank/DDBJ whole genome shotgun (WGS) entry which is preliminary data.</text>
</comment>
<name>A0A1Q9R5P9_PSEPU</name>
<feature type="domain" description="Putative type VI secretion system Rhs element associated Vgr" evidence="3">
    <location>
        <begin position="519"/>
        <end position="615"/>
    </location>
</feature>
<dbReference type="Pfam" id="PF05954">
    <property type="entry name" value="Phage_GPD"/>
    <property type="match status" value="1"/>
</dbReference>
<organism evidence="4 5">
    <name type="scientific">Pseudomonas putida</name>
    <name type="common">Arthrobacter siderocapsulatus</name>
    <dbReference type="NCBI Taxonomy" id="303"/>
    <lineage>
        <taxon>Bacteria</taxon>
        <taxon>Pseudomonadati</taxon>
        <taxon>Pseudomonadota</taxon>
        <taxon>Gammaproteobacteria</taxon>
        <taxon>Pseudomonadales</taxon>
        <taxon>Pseudomonadaceae</taxon>
        <taxon>Pseudomonas</taxon>
    </lineage>
</organism>
<dbReference type="InterPro" id="IPR006533">
    <property type="entry name" value="T6SS_Vgr_RhsGE"/>
</dbReference>
<dbReference type="Pfam" id="PF04717">
    <property type="entry name" value="Phage_base_V"/>
    <property type="match status" value="1"/>
</dbReference>
<evidence type="ECO:0000259" key="1">
    <source>
        <dbReference type="Pfam" id="PF04717"/>
    </source>
</evidence>
<dbReference type="Gene3D" id="2.30.110.50">
    <property type="match status" value="2"/>
</dbReference>
<evidence type="ECO:0000313" key="5">
    <source>
        <dbReference type="Proteomes" id="UP000186736"/>
    </source>
</evidence>
<protein>
    <recommendedName>
        <fullName evidence="6">Type VI secretion system tip protein VgrG</fullName>
    </recommendedName>
</protein>
<dbReference type="SUPFAM" id="SSF69255">
    <property type="entry name" value="gp5 N-terminal domain-like"/>
    <property type="match status" value="1"/>
</dbReference>
<evidence type="ECO:0000259" key="3">
    <source>
        <dbReference type="Pfam" id="PF13296"/>
    </source>
</evidence>
<dbReference type="EMBL" id="MKZO01000020">
    <property type="protein sequence ID" value="OLS62622.1"/>
    <property type="molecule type" value="Genomic_DNA"/>
</dbReference>
<dbReference type="InterPro" id="IPR028244">
    <property type="entry name" value="T6SS_Rhs_Vgr_dom"/>
</dbReference>
<dbReference type="OrthoDB" id="9762420at2"/>
<evidence type="ECO:0000313" key="4">
    <source>
        <dbReference type="EMBL" id="OLS62622.1"/>
    </source>
</evidence>